<dbReference type="PANTHER" id="PTHR35788">
    <property type="entry name" value="EXPORTED PROTEIN-RELATED"/>
    <property type="match status" value="1"/>
</dbReference>
<dbReference type="Pfam" id="PF12229">
    <property type="entry name" value="PG_binding_4"/>
    <property type="match status" value="1"/>
</dbReference>
<protein>
    <submittedName>
        <fullName evidence="4">VanW family protein</fullName>
    </submittedName>
</protein>
<evidence type="ECO:0000313" key="5">
    <source>
        <dbReference type="Proteomes" id="UP000824049"/>
    </source>
</evidence>
<dbReference type="EMBL" id="DXBR01000008">
    <property type="protein sequence ID" value="HIZ38417.1"/>
    <property type="molecule type" value="Genomic_DNA"/>
</dbReference>
<feature type="non-terminal residue" evidence="4">
    <location>
        <position position="1"/>
    </location>
</feature>
<feature type="region of interest" description="Disordered" evidence="2">
    <location>
        <begin position="415"/>
        <end position="447"/>
    </location>
</feature>
<dbReference type="Gene3D" id="2.20.230.10">
    <property type="entry name" value="Resuscitation-promoting factor rpfb"/>
    <property type="match status" value="1"/>
</dbReference>
<proteinExistence type="predicted"/>
<reference evidence="4" key="2">
    <citation type="submission" date="2021-04" db="EMBL/GenBank/DDBJ databases">
        <authorList>
            <person name="Gilroy R."/>
        </authorList>
    </citation>
    <scope>NUCLEOTIDE SEQUENCE</scope>
    <source>
        <strain evidence="4">CHK179-28034</strain>
    </source>
</reference>
<dbReference type="InterPro" id="IPR011098">
    <property type="entry name" value="G5_dom"/>
</dbReference>
<evidence type="ECO:0000256" key="2">
    <source>
        <dbReference type="SAM" id="MobiDB-lite"/>
    </source>
</evidence>
<comment type="caution">
    <text evidence="4">The sequence shown here is derived from an EMBL/GenBank/DDBJ whole genome shotgun (WGS) entry which is preliminary data.</text>
</comment>
<evidence type="ECO:0000259" key="3">
    <source>
        <dbReference type="PROSITE" id="PS51109"/>
    </source>
</evidence>
<dbReference type="PANTHER" id="PTHR35788:SF1">
    <property type="entry name" value="EXPORTED PROTEIN"/>
    <property type="match status" value="1"/>
</dbReference>
<feature type="compositionally biased region" description="Low complexity" evidence="2">
    <location>
        <begin position="423"/>
        <end position="447"/>
    </location>
</feature>
<keyword evidence="1" id="KW-0732">Signal</keyword>
<dbReference type="SMART" id="SM01208">
    <property type="entry name" value="G5"/>
    <property type="match status" value="1"/>
</dbReference>
<dbReference type="InterPro" id="IPR052913">
    <property type="entry name" value="Glycopeptide_resist_protein"/>
</dbReference>
<name>A0A9D2EJJ4_9FIRM</name>
<sequence>SAAEKAMDYGHGSFLTRGAALLKAKIFGQDVTQHPQVGDEAKLMESIDASGLSAINTTVQTTYEVTGDSLVIHKGVTGVSVDKENLVTAIKTAVSEEDFDAVLESPMLTGQVEATNIQEIYDAIHTKKANATLNPKKNYKIVKSVKGISFDVDSAKASFDAAAEGEDVVVPLKVKKPKITTKNLKKHLFKDKLGSCTTNVSGSSARVSNVDLAAETLDGTILLPGETFSYNDALGERTTERGYQAAPAYSNGESVQEVGGGICQVSSTLYKATLLSDLEIVEHHNHSYVSAYIGIGMDATVSWGGPDYQFKNNTDYPIKIAASYSGGQVTCTIYGAKLDDTYVEMTAETLQVNSCGTVYQDDPDMDAGTSTVVSSGHDGYVVQTYRNIYNKKGKKISTKKEAYCVYRKKDRVVRVGTREAAPEESTAAADGTAGSDTAAGGTEEVSE</sequence>
<dbReference type="PROSITE" id="PS51109">
    <property type="entry name" value="G5"/>
    <property type="match status" value="1"/>
</dbReference>
<dbReference type="InterPro" id="IPR022029">
    <property type="entry name" value="YoaR-like_PG-bd"/>
</dbReference>
<gene>
    <name evidence="4" type="ORF">H9968_00610</name>
</gene>
<dbReference type="Pfam" id="PF07501">
    <property type="entry name" value="G5"/>
    <property type="match status" value="1"/>
</dbReference>
<organism evidence="4 5">
    <name type="scientific">Candidatus Anaerobutyricum stercoris</name>
    <dbReference type="NCBI Taxonomy" id="2838457"/>
    <lineage>
        <taxon>Bacteria</taxon>
        <taxon>Bacillati</taxon>
        <taxon>Bacillota</taxon>
        <taxon>Clostridia</taxon>
        <taxon>Lachnospirales</taxon>
        <taxon>Lachnospiraceae</taxon>
        <taxon>Anaerobutyricum</taxon>
    </lineage>
</organism>
<evidence type="ECO:0000256" key="1">
    <source>
        <dbReference type="ARBA" id="ARBA00022729"/>
    </source>
</evidence>
<dbReference type="Pfam" id="PF04294">
    <property type="entry name" value="VanW"/>
    <property type="match status" value="1"/>
</dbReference>
<evidence type="ECO:0000313" key="4">
    <source>
        <dbReference type="EMBL" id="HIZ38417.1"/>
    </source>
</evidence>
<accession>A0A9D2EJJ4</accession>
<dbReference type="AlphaFoldDB" id="A0A9D2EJJ4"/>
<feature type="domain" description="G5" evidence="3">
    <location>
        <begin position="338"/>
        <end position="419"/>
    </location>
</feature>
<dbReference type="Proteomes" id="UP000824049">
    <property type="component" value="Unassembled WGS sequence"/>
</dbReference>
<reference evidence="4" key="1">
    <citation type="journal article" date="2021" name="PeerJ">
        <title>Extensive microbial diversity within the chicken gut microbiome revealed by metagenomics and culture.</title>
        <authorList>
            <person name="Gilroy R."/>
            <person name="Ravi A."/>
            <person name="Getino M."/>
            <person name="Pursley I."/>
            <person name="Horton D.L."/>
            <person name="Alikhan N.F."/>
            <person name="Baker D."/>
            <person name="Gharbi K."/>
            <person name="Hall N."/>
            <person name="Watson M."/>
            <person name="Adriaenssens E.M."/>
            <person name="Foster-Nyarko E."/>
            <person name="Jarju S."/>
            <person name="Secka A."/>
            <person name="Antonio M."/>
            <person name="Oren A."/>
            <person name="Chaudhuri R.R."/>
            <person name="La Ragione R."/>
            <person name="Hildebrand F."/>
            <person name="Pallen M.J."/>
        </authorList>
    </citation>
    <scope>NUCLEOTIDE SEQUENCE</scope>
    <source>
        <strain evidence="4">CHK179-28034</strain>
    </source>
</reference>
<dbReference type="InterPro" id="IPR007391">
    <property type="entry name" value="Vancomycin_resist_VanW"/>
</dbReference>